<gene>
    <name evidence="2" type="ORF">G0Q06_06220</name>
</gene>
<feature type="transmembrane region" description="Helical" evidence="1">
    <location>
        <begin position="398"/>
        <end position="416"/>
    </location>
</feature>
<reference evidence="2 3" key="1">
    <citation type="submission" date="2020-02" db="EMBL/GenBank/DDBJ databases">
        <title>Albibacoteraceae fam. nov., the first described family within the subdivision 4 Verrucomicrobia.</title>
        <authorList>
            <person name="Xi F."/>
        </authorList>
    </citation>
    <scope>NUCLEOTIDE SEQUENCE [LARGE SCALE GENOMIC DNA]</scope>
    <source>
        <strain evidence="2 3">CK1056</strain>
    </source>
</reference>
<feature type="transmembrane region" description="Helical" evidence="1">
    <location>
        <begin position="226"/>
        <end position="243"/>
    </location>
</feature>
<organism evidence="2 3">
    <name type="scientific">Oceanipulchritudo coccoides</name>
    <dbReference type="NCBI Taxonomy" id="2706888"/>
    <lineage>
        <taxon>Bacteria</taxon>
        <taxon>Pseudomonadati</taxon>
        <taxon>Verrucomicrobiota</taxon>
        <taxon>Opitutia</taxon>
        <taxon>Puniceicoccales</taxon>
        <taxon>Oceanipulchritudinaceae</taxon>
        <taxon>Oceanipulchritudo</taxon>
    </lineage>
</organism>
<keyword evidence="1" id="KW-0812">Transmembrane</keyword>
<keyword evidence="1" id="KW-1133">Transmembrane helix</keyword>
<dbReference type="SUPFAM" id="SSF103473">
    <property type="entry name" value="MFS general substrate transporter"/>
    <property type="match status" value="1"/>
</dbReference>
<keyword evidence="1" id="KW-0472">Membrane</keyword>
<evidence type="ECO:0000313" key="3">
    <source>
        <dbReference type="Proteomes" id="UP000478417"/>
    </source>
</evidence>
<dbReference type="Proteomes" id="UP000478417">
    <property type="component" value="Unassembled WGS sequence"/>
</dbReference>
<feature type="transmembrane region" description="Helical" evidence="1">
    <location>
        <begin position="38"/>
        <end position="58"/>
    </location>
</feature>
<protein>
    <submittedName>
        <fullName evidence="2">Uncharacterized protein</fullName>
    </submittedName>
</protein>
<name>A0A6B2M100_9BACT</name>
<feature type="transmembrane region" description="Helical" evidence="1">
    <location>
        <begin position="360"/>
        <end position="378"/>
    </location>
</feature>
<evidence type="ECO:0000256" key="1">
    <source>
        <dbReference type="SAM" id="Phobius"/>
    </source>
</evidence>
<feature type="transmembrane region" description="Helical" evidence="1">
    <location>
        <begin position="336"/>
        <end position="354"/>
    </location>
</feature>
<dbReference type="EMBL" id="JAAGNX010000002">
    <property type="protein sequence ID" value="NDV62036.1"/>
    <property type="molecule type" value="Genomic_DNA"/>
</dbReference>
<evidence type="ECO:0000313" key="2">
    <source>
        <dbReference type="EMBL" id="NDV62036.1"/>
    </source>
</evidence>
<sequence length="417" mass="47244">MTEVFMILGFMLAAYSIVGNDSIQTLGTFLYSNSHRKWWQLWLFSSTVMVVVILNGWLTHNQDPSYSRLNKVYDKSVSISAAMEAISSAQEGLSDESPEDEMLIHLARLSAQLEETKSVFVKTPKKLDVSLDGLKGELAFLQNYRASENVTRAQSVILRGVEERVSEVVERMEIRRDVKFFITWKHLIPPFALLILTRYGFPVSTSFLVLVTFQPAVLTSMLTKSLMGYFVAMVSAIVIYVLVMRTVESRWRKEGEEGIKPVWVFFQWASTAFLWSMWLIQDMANIFVYLPRMPSIGWLSFAIFWMVLVQAFIYYNRGGKIQKVVTSKTNTHDIRSATIVDLIYGVVLYIFKIQSNVPMSTTWVFLGLLAGREIAFAISGTKSRSLKKAFKLARKDMVKAGFGLGVSVAIAFAINAV</sequence>
<dbReference type="RefSeq" id="WP_163963580.1">
    <property type="nucleotide sequence ID" value="NZ_JAAGNX010000002.1"/>
</dbReference>
<dbReference type="InterPro" id="IPR036259">
    <property type="entry name" value="MFS_trans_sf"/>
</dbReference>
<feature type="transmembrane region" description="Helical" evidence="1">
    <location>
        <begin position="296"/>
        <end position="315"/>
    </location>
</feature>
<feature type="transmembrane region" description="Helical" evidence="1">
    <location>
        <begin position="264"/>
        <end position="290"/>
    </location>
</feature>
<proteinExistence type="predicted"/>
<dbReference type="AlphaFoldDB" id="A0A6B2M100"/>
<feature type="transmembrane region" description="Helical" evidence="1">
    <location>
        <begin position="191"/>
        <end position="214"/>
    </location>
</feature>
<accession>A0A6B2M100</accession>
<comment type="caution">
    <text evidence="2">The sequence shown here is derived from an EMBL/GenBank/DDBJ whole genome shotgun (WGS) entry which is preliminary data.</text>
</comment>
<keyword evidence="3" id="KW-1185">Reference proteome</keyword>